<feature type="chain" id="PRO_5047504416" description="DUF3558 domain-containing protein" evidence="1">
    <location>
        <begin position="38"/>
        <end position="371"/>
    </location>
</feature>
<evidence type="ECO:0000313" key="2">
    <source>
        <dbReference type="EMBL" id="NGN81871.1"/>
    </source>
</evidence>
<comment type="caution">
    <text evidence="2">The sequence shown here is derived from an EMBL/GenBank/DDBJ whole genome shotgun (WGS) entry which is preliminary data.</text>
</comment>
<evidence type="ECO:0000313" key="3">
    <source>
        <dbReference type="Proteomes" id="UP000479226"/>
    </source>
</evidence>
<feature type="signal peptide" evidence="1">
    <location>
        <begin position="1"/>
        <end position="37"/>
    </location>
</feature>
<gene>
    <name evidence="2" type="ORF">G6N77_00110</name>
</gene>
<keyword evidence="3" id="KW-1185">Reference proteome</keyword>
<reference evidence="2 3" key="1">
    <citation type="submission" date="2020-02" db="EMBL/GenBank/DDBJ databases">
        <title>Genome sequence of the type strain DSM 27180 of Arthrobacter silviterrae.</title>
        <authorList>
            <person name="Gao J."/>
            <person name="Sun J."/>
        </authorList>
    </citation>
    <scope>NUCLEOTIDE SEQUENCE [LARGE SCALE GENOMIC DNA]</scope>
    <source>
        <strain evidence="2 3">DSM 27180</strain>
    </source>
</reference>
<name>A0ABX0D5A0_9MICC</name>
<dbReference type="RefSeq" id="WP_165179975.1">
    <property type="nucleotide sequence ID" value="NZ_JAAKZI010000001.1"/>
</dbReference>
<dbReference type="Proteomes" id="UP000479226">
    <property type="component" value="Unassembled WGS sequence"/>
</dbReference>
<proteinExistence type="predicted"/>
<sequence length="371" mass="39010">MNGPEPAFGRAHWRLAAWTVSLMAALALCLSGCNASAPGITHSTPAPAALQAKADCLATTYWNEPLMTAPAAVADKMGSVPQDFVPEDVVTCSPGPRIFRQVSTEPAWASILEQHYSGNYSPLLAALAQQSDRQGGGSCLSVGETIPDLWLVDVAGRAVHIQWPRDSCGLTKPGVRQALAALKPTSSKSIDFRPADAVVPVTPPPARILAGANCLTTAHWYEDNGLADPSAKDMGGIPEGFQPVSVVECTAFGDNVTDARGTWRTITQKRLSGDLVPLVKFLHTPSDKAVGKLVCEASLEITPDLWLLDATGRAIHVKWPLTACHKSQPGIKEALAQLHVVETTVLKAVLQPVPGAKVAPAATPAPTVSAP</sequence>
<accession>A0ABX0D5A0</accession>
<protein>
    <recommendedName>
        <fullName evidence="4">DUF3558 domain-containing protein</fullName>
    </recommendedName>
</protein>
<dbReference type="EMBL" id="JAAKZI010000001">
    <property type="protein sequence ID" value="NGN81871.1"/>
    <property type="molecule type" value="Genomic_DNA"/>
</dbReference>
<evidence type="ECO:0000256" key="1">
    <source>
        <dbReference type="SAM" id="SignalP"/>
    </source>
</evidence>
<organism evidence="2 3">
    <name type="scientific">Arthrobacter silviterrae</name>
    <dbReference type="NCBI Taxonomy" id="2026658"/>
    <lineage>
        <taxon>Bacteria</taxon>
        <taxon>Bacillati</taxon>
        <taxon>Actinomycetota</taxon>
        <taxon>Actinomycetes</taxon>
        <taxon>Micrococcales</taxon>
        <taxon>Micrococcaceae</taxon>
        <taxon>Arthrobacter</taxon>
    </lineage>
</organism>
<keyword evidence="1" id="KW-0732">Signal</keyword>
<evidence type="ECO:0008006" key="4">
    <source>
        <dbReference type="Google" id="ProtNLM"/>
    </source>
</evidence>